<keyword evidence="5 8" id="KW-0547">Nucleotide-binding</keyword>
<keyword evidence="10" id="KW-1185">Reference proteome</keyword>
<dbReference type="PANTHER" id="PTHR32057">
    <property type="entry name" value="PROTEIN ADENYLYLTRANSFERASE SELO, MITOCHONDRIAL"/>
    <property type="match status" value="1"/>
</dbReference>
<comment type="catalytic activity">
    <reaction evidence="8">
        <text>L-tyrosyl-[protein] + UTP = O-(5'-uridylyl)-L-tyrosyl-[protein] + diphosphate</text>
        <dbReference type="Rhea" id="RHEA:83887"/>
        <dbReference type="Rhea" id="RHEA-COMP:10136"/>
        <dbReference type="Rhea" id="RHEA-COMP:20238"/>
        <dbReference type="ChEBI" id="CHEBI:33019"/>
        <dbReference type="ChEBI" id="CHEBI:46398"/>
        <dbReference type="ChEBI" id="CHEBI:46858"/>
        <dbReference type="ChEBI" id="CHEBI:90602"/>
    </reaction>
</comment>
<reference evidence="9 10" key="1">
    <citation type="submission" date="2019-03" db="EMBL/GenBank/DDBJ databases">
        <title>Genomic Encyclopedia of Type Strains, Phase IV (KMG-IV): sequencing the most valuable type-strain genomes for metagenomic binning, comparative biology and taxonomic classification.</title>
        <authorList>
            <person name="Goeker M."/>
        </authorList>
    </citation>
    <scope>NUCLEOTIDE SEQUENCE [LARGE SCALE GENOMIC DNA]</scope>
    <source>
        <strain evidence="9 10">DSM 19605</strain>
    </source>
</reference>
<comment type="catalytic activity">
    <reaction evidence="8">
        <text>L-seryl-[protein] + UTP = O-(5'-uridylyl)-L-seryl-[protein] + diphosphate</text>
        <dbReference type="Rhea" id="RHEA:64604"/>
        <dbReference type="Rhea" id="RHEA-COMP:9863"/>
        <dbReference type="Rhea" id="RHEA-COMP:16635"/>
        <dbReference type="ChEBI" id="CHEBI:29999"/>
        <dbReference type="ChEBI" id="CHEBI:33019"/>
        <dbReference type="ChEBI" id="CHEBI:46398"/>
        <dbReference type="ChEBI" id="CHEBI:156051"/>
    </reaction>
</comment>
<keyword evidence="8" id="KW-0464">Manganese</keyword>
<feature type="binding site" evidence="8">
    <location>
        <position position="276"/>
    </location>
    <ligand>
        <name>Mg(2+)</name>
        <dbReference type="ChEBI" id="CHEBI:18420"/>
    </ligand>
</feature>
<feature type="active site" description="Proton acceptor" evidence="8">
    <location>
        <position position="266"/>
    </location>
</feature>
<dbReference type="GO" id="GO:0000287">
    <property type="term" value="F:magnesium ion binding"/>
    <property type="evidence" value="ECO:0007669"/>
    <property type="project" value="UniProtKB-UniRule"/>
</dbReference>
<dbReference type="EC" id="2.7.7.-" evidence="8"/>
<keyword evidence="3 8" id="KW-0548">Nucleotidyltransferase</keyword>
<protein>
    <recommendedName>
        <fullName evidence="8">Protein nucleotidyltransferase YdiU</fullName>
        <ecNumber evidence="8">2.7.7.-</ecNumber>
    </recommendedName>
    <alternativeName>
        <fullName evidence="8">Protein adenylyltransferase YdiU</fullName>
        <ecNumber evidence="8">2.7.7.108</ecNumber>
    </alternativeName>
    <alternativeName>
        <fullName evidence="8">Protein uridylyltransferase YdiU</fullName>
        <ecNumber evidence="8">2.7.7.-</ecNumber>
    </alternativeName>
</protein>
<evidence type="ECO:0000256" key="6">
    <source>
        <dbReference type="ARBA" id="ARBA00022840"/>
    </source>
</evidence>
<evidence type="ECO:0000313" key="10">
    <source>
        <dbReference type="Proteomes" id="UP000295510"/>
    </source>
</evidence>
<evidence type="ECO:0000256" key="3">
    <source>
        <dbReference type="ARBA" id="ARBA00022695"/>
    </source>
</evidence>
<evidence type="ECO:0000313" key="9">
    <source>
        <dbReference type="EMBL" id="TDQ44897.1"/>
    </source>
</evidence>
<comment type="cofactor">
    <cofactor evidence="8">
        <name>Mg(2+)</name>
        <dbReference type="ChEBI" id="CHEBI:18420"/>
    </cofactor>
    <cofactor evidence="8">
        <name>Mn(2+)</name>
        <dbReference type="ChEBI" id="CHEBI:29035"/>
    </cofactor>
</comment>
<dbReference type="EC" id="2.7.7.108" evidence="8"/>
<dbReference type="NCBIfam" id="NF000658">
    <property type="entry name" value="PRK00029.1"/>
    <property type="match status" value="1"/>
</dbReference>
<dbReference type="Proteomes" id="UP000295510">
    <property type="component" value="Unassembled WGS sequence"/>
</dbReference>
<comment type="caution">
    <text evidence="9">The sequence shown here is derived from an EMBL/GenBank/DDBJ whole genome shotgun (WGS) entry which is preliminary data.</text>
</comment>
<dbReference type="EMBL" id="SNYL01000002">
    <property type="protein sequence ID" value="TDQ44897.1"/>
    <property type="molecule type" value="Genomic_DNA"/>
</dbReference>
<evidence type="ECO:0000256" key="8">
    <source>
        <dbReference type="HAMAP-Rule" id="MF_00692"/>
    </source>
</evidence>
<comment type="catalytic activity">
    <reaction evidence="8">
        <text>L-tyrosyl-[protein] + ATP = O-(5'-adenylyl)-L-tyrosyl-[protein] + diphosphate</text>
        <dbReference type="Rhea" id="RHEA:54288"/>
        <dbReference type="Rhea" id="RHEA-COMP:10136"/>
        <dbReference type="Rhea" id="RHEA-COMP:13846"/>
        <dbReference type="ChEBI" id="CHEBI:30616"/>
        <dbReference type="ChEBI" id="CHEBI:33019"/>
        <dbReference type="ChEBI" id="CHEBI:46858"/>
        <dbReference type="ChEBI" id="CHEBI:83624"/>
        <dbReference type="EC" id="2.7.7.108"/>
    </reaction>
</comment>
<organism evidence="9 10">
    <name type="scientific">Tepidicella xavieri</name>
    <dbReference type="NCBI Taxonomy" id="360241"/>
    <lineage>
        <taxon>Bacteria</taxon>
        <taxon>Pseudomonadati</taxon>
        <taxon>Pseudomonadota</taxon>
        <taxon>Betaproteobacteria</taxon>
        <taxon>Burkholderiales</taxon>
        <taxon>Tepidicella</taxon>
    </lineage>
</organism>
<keyword evidence="6 8" id="KW-0067">ATP-binding</keyword>
<sequence>MNQRLPPAAAPDLGLTFDHSYVRELPGLYVPWQPSPAPAPRWLRFNEALAEALGLDAQRLGGPEGLAVFSGQAVPAGAQPVALAYAGHQFGGFSPQLGDGRALLLGEFIDRHGQRHDLAFKGSGPTPFARGGDGKAAVGPVLREYLISEAMQALGIPTTRVLAAVATGETIYRDRPLPGAILTRTAVSHLRVGSFQFLAARGDVDGLRRLLRYALARHDAPMAQALDGADAASIALGLLRGVMQRQAALVARWMGVGFIHGVMNTDNMTLSGETIDYGPCAFMEVHDPETVFSSIDYHGRYAYGNQPGIAQWNLARLAEALLPVMDLPAEAAVERATAVIHEYPAIYQAQWLAECRRKLGLLDTGDARGDQALADAYLQLLHRWEVDHTWGFRALAGVLRSGQPEPTAALTESFGAGSAELRPWLQRWWQRLSRQDGSLHEAADRMEAANPLVIPRNHLVEAALEAASADANLRPFEALLQAVRRPFDAGQAGTVWARPATAQQRQGYQTFCGT</sequence>
<comment type="similarity">
    <text evidence="1 8">Belongs to the SELO family.</text>
</comment>
<feature type="binding site" evidence="8">
    <location>
        <position position="98"/>
    </location>
    <ligand>
        <name>ATP</name>
        <dbReference type="ChEBI" id="CHEBI:30616"/>
    </ligand>
</feature>
<name>A0A4V3D6R1_9BURK</name>
<comment type="catalytic activity">
    <reaction evidence="8">
        <text>L-seryl-[protein] + ATP = 3-O-(5'-adenylyl)-L-seryl-[protein] + diphosphate</text>
        <dbReference type="Rhea" id="RHEA:58120"/>
        <dbReference type="Rhea" id="RHEA-COMP:9863"/>
        <dbReference type="Rhea" id="RHEA-COMP:15073"/>
        <dbReference type="ChEBI" id="CHEBI:29999"/>
        <dbReference type="ChEBI" id="CHEBI:30616"/>
        <dbReference type="ChEBI" id="CHEBI:33019"/>
        <dbReference type="ChEBI" id="CHEBI:142516"/>
        <dbReference type="EC" id="2.7.7.108"/>
    </reaction>
</comment>
<dbReference type="AlphaFoldDB" id="A0A4V3D6R1"/>
<dbReference type="GO" id="GO:0070733">
    <property type="term" value="F:AMPylase activity"/>
    <property type="evidence" value="ECO:0007669"/>
    <property type="project" value="UniProtKB-EC"/>
</dbReference>
<dbReference type="HAMAP" id="MF_00692">
    <property type="entry name" value="SelO"/>
    <property type="match status" value="1"/>
</dbReference>
<feature type="binding site" evidence="8">
    <location>
        <position position="133"/>
    </location>
    <ligand>
        <name>ATP</name>
        <dbReference type="ChEBI" id="CHEBI:30616"/>
    </ligand>
</feature>
<proteinExistence type="inferred from homology"/>
<evidence type="ECO:0000256" key="4">
    <source>
        <dbReference type="ARBA" id="ARBA00022723"/>
    </source>
</evidence>
<feature type="binding site" evidence="8">
    <location>
        <position position="191"/>
    </location>
    <ligand>
        <name>ATP</name>
        <dbReference type="ChEBI" id="CHEBI:30616"/>
    </ligand>
</feature>
<dbReference type="InterPro" id="IPR003846">
    <property type="entry name" value="SelO"/>
</dbReference>
<gene>
    <name evidence="8" type="primary">ydiU</name>
    <name evidence="8" type="synonym">selO</name>
    <name evidence="9" type="ORF">DFR43_102245</name>
</gene>
<dbReference type="RefSeq" id="WP_133595808.1">
    <property type="nucleotide sequence ID" value="NZ_SNYL01000002.1"/>
</dbReference>
<evidence type="ECO:0000256" key="5">
    <source>
        <dbReference type="ARBA" id="ARBA00022741"/>
    </source>
</evidence>
<comment type="function">
    <text evidence="8">Nucleotidyltransferase involved in the post-translational modification of proteins. It can catalyze the addition of adenosine monophosphate (AMP) or uridine monophosphate (UMP) to a protein, resulting in modifications known as AMPylation and UMPylation.</text>
</comment>
<dbReference type="PANTHER" id="PTHR32057:SF14">
    <property type="entry name" value="PROTEIN ADENYLYLTRANSFERASE SELO, MITOCHONDRIAL"/>
    <property type="match status" value="1"/>
</dbReference>
<evidence type="ECO:0000256" key="7">
    <source>
        <dbReference type="ARBA" id="ARBA00022842"/>
    </source>
</evidence>
<feature type="binding site" evidence="8">
    <location>
        <position position="276"/>
    </location>
    <ligand>
        <name>ATP</name>
        <dbReference type="ChEBI" id="CHEBI:30616"/>
    </ligand>
</feature>
<evidence type="ECO:0000256" key="2">
    <source>
        <dbReference type="ARBA" id="ARBA00022679"/>
    </source>
</evidence>
<feature type="binding site" evidence="8">
    <location>
        <position position="134"/>
    </location>
    <ligand>
        <name>ATP</name>
        <dbReference type="ChEBI" id="CHEBI:30616"/>
    </ligand>
</feature>
<evidence type="ECO:0000256" key="1">
    <source>
        <dbReference type="ARBA" id="ARBA00009747"/>
    </source>
</evidence>
<dbReference type="GO" id="GO:0030145">
    <property type="term" value="F:manganese ion binding"/>
    <property type="evidence" value="ECO:0007669"/>
    <property type="project" value="UniProtKB-UniRule"/>
</dbReference>
<keyword evidence="7 8" id="KW-0460">Magnesium</keyword>
<keyword evidence="2 8" id="KW-0808">Transferase</keyword>
<feature type="binding site" evidence="8">
    <location>
        <position position="267"/>
    </location>
    <ligand>
        <name>Mg(2+)</name>
        <dbReference type="ChEBI" id="CHEBI:18420"/>
    </ligand>
</feature>
<feature type="binding site" evidence="8">
    <location>
        <position position="184"/>
    </location>
    <ligand>
        <name>ATP</name>
        <dbReference type="ChEBI" id="CHEBI:30616"/>
    </ligand>
</feature>
<keyword evidence="4 8" id="KW-0479">Metal-binding</keyword>
<feature type="binding site" evidence="8">
    <location>
        <position position="101"/>
    </location>
    <ligand>
        <name>ATP</name>
        <dbReference type="ChEBI" id="CHEBI:30616"/>
    </ligand>
</feature>
<feature type="binding site" evidence="8">
    <location>
        <position position="121"/>
    </location>
    <ligand>
        <name>ATP</name>
        <dbReference type="ChEBI" id="CHEBI:30616"/>
    </ligand>
</feature>
<feature type="binding site" evidence="8">
    <location>
        <position position="100"/>
    </location>
    <ligand>
        <name>ATP</name>
        <dbReference type="ChEBI" id="CHEBI:30616"/>
    </ligand>
</feature>
<dbReference type="GO" id="GO:0005524">
    <property type="term" value="F:ATP binding"/>
    <property type="evidence" value="ECO:0007669"/>
    <property type="project" value="UniProtKB-UniRule"/>
</dbReference>
<comment type="catalytic activity">
    <reaction evidence="8">
        <text>L-threonyl-[protein] + ATP = 3-O-(5'-adenylyl)-L-threonyl-[protein] + diphosphate</text>
        <dbReference type="Rhea" id="RHEA:54292"/>
        <dbReference type="Rhea" id="RHEA-COMP:11060"/>
        <dbReference type="Rhea" id="RHEA-COMP:13847"/>
        <dbReference type="ChEBI" id="CHEBI:30013"/>
        <dbReference type="ChEBI" id="CHEBI:30616"/>
        <dbReference type="ChEBI" id="CHEBI:33019"/>
        <dbReference type="ChEBI" id="CHEBI:138113"/>
        <dbReference type="EC" id="2.7.7.108"/>
    </reaction>
</comment>
<accession>A0A4V3D6R1</accession>
<dbReference type="OrthoDB" id="9776281at2"/>
<dbReference type="Pfam" id="PF02696">
    <property type="entry name" value="SelO"/>
    <property type="match status" value="1"/>
</dbReference>
<comment type="catalytic activity">
    <reaction evidence="8">
        <text>L-histidyl-[protein] + UTP = N(tele)-(5'-uridylyl)-L-histidyl-[protein] + diphosphate</text>
        <dbReference type="Rhea" id="RHEA:83891"/>
        <dbReference type="Rhea" id="RHEA-COMP:9745"/>
        <dbReference type="Rhea" id="RHEA-COMP:20239"/>
        <dbReference type="ChEBI" id="CHEBI:29979"/>
        <dbReference type="ChEBI" id="CHEBI:33019"/>
        <dbReference type="ChEBI" id="CHEBI:46398"/>
        <dbReference type="ChEBI" id="CHEBI:233474"/>
    </reaction>
</comment>